<feature type="region of interest" description="Disordered" evidence="1">
    <location>
        <begin position="1230"/>
        <end position="1272"/>
    </location>
</feature>
<organism evidence="2 3">
    <name type="scientific">Otolemur garnettii</name>
    <name type="common">Small-eared galago</name>
    <name type="synonym">Garnett's greater bushbaby</name>
    <dbReference type="NCBI Taxonomy" id="30611"/>
    <lineage>
        <taxon>Eukaryota</taxon>
        <taxon>Metazoa</taxon>
        <taxon>Chordata</taxon>
        <taxon>Craniata</taxon>
        <taxon>Vertebrata</taxon>
        <taxon>Euteleostomi</taxon>
        <taxon>Mammalia</taxon>
        <taxon>Eutheria</taxon>
        <taxon>Euarchontoglires</taxon>
        <taxon>Primates</taxon>
        <taxon>Strepsirrhini</taxon>
        <taxon>Lorisiformes</taxon>
        <taxon>Galagidae</taxon>
        <taxon>Otolemur</taxon>
    </lineage>
</organism>
<dbReference type="PANTHER" id="PTHR38493:SF1">
    <property type="entry name" value="SFI1 SPINDLE BODY DOMAIN-CONTAINING PROTEIN"/>
    <property type="match status" value="1"/>
</dbReference>
<dbReference type="Pfam" id="PF15736">
    <property type="entry name" value="DUF4684"/>
    <property type="match status" value="1"/>
</dbReference>
<sequence>TKDALALEPMELRPDTSHKENVPPRHGALLRPGKKLKQRQYLKSLGSGHGQWVPACQAKRGGSVATPSPGALLRQEPCRVQTNLASPGLHRGLVLKDTTGPLVNSSFQQQSNLQPPAGRPWGKTREFAIQQTNLSRRETTSPGLWPKPQENFRPQGPLACPSPSLRQSMLLATDTRSLNLRPTAGSAPLNGHTQPGFRCWQGLGNWTSRLEGKPLTLKDLAVPAPSQARAPSHTAIHQLLASIQSLEQVAAQLRSRAAQEPSAFSSAAGGSLPEWKGGDKVSRELAGREERMEAPVRSTPQSKAQTTVALDSEAARRQLSSRCFRAWRHLVWRQRALATEVALVRRKLLRKGLQALRWALWLREAQMEMAWGRYLKALLARSFQKAVSRLPPSRGGSCTPTPGRLREEKEAQPILSHPGQRPDGGDRRVQTLQALQQLTVFLLWCHQKAQARQERGIQGEATGAIQKILQAWHSHTVRAARVAQLDPQRQRAWLCRCFGAWQRFVQRESRCRDHLADRRVGTLRTCLGHWVQMKQLQASDGAKVTQLSLCLQKAGHVALHSAPKPATARGLRAVAPAQRLSWEKGGGSLQEACRRLALHRVLLLWRTRLSQCQQANSFFQGTQQQRLRHILRQWRWRTWSLDPPSGSARTTLALEPLGRVPGGQLSLGCSIPLRAPTLLETPQMSCLWAAGQQQGLYLLLWQVRAQQSPGAVRWRQHTLQRCVLLSWSHWATTQVVQRERAAQWAWVQSCRAVLGLWRQRLAQRQEAERWAQERGWRLARVALCCWHSCWHRQQLLCEKYQRCVQVRLQGLRRAMFWGWHQAAVHRRHTLAQPEQLLLHSYFQAWYEVVKAQRVPPAQHRNVQHGLRRRVLLVTLPTWQEAPAATAQVQEQLMAQASLGHWRSHVQRGRADRQLRRRAWARQAFRAWQVALGQRREAQQQAGCRTGALVTLHWTLGMCQPSCGQVSRAHAAWRLSAWVLEAWAQLVAQDHVQRAAVTQLQQTGLRSLLRTHWVLLRVHSRPQAEAQTFSCWTQATGPVLPEPTLQHSLGGQKTQKETPWAPSNREHPQGPAFQLCGWAPGLPPTGPGGQCSPEPRALKGQGWAHQRRLGGPRGTGLASGCVLLLAMLALDALGRQEQVPAAHTEGGVMTAPCHSPSPWCYRGAEEAAGLGAAGECRWGRPSLPTVPIAQGMAPKMGLAEVATADPKTSGGSQVQPSPTWAFEKWYQRLAARSPRRGATSSPRPLNKPGTPASSRREVPESPGAGDLVAQLQL</sequence>
<dbReference type="STRING" id="30611.ENSOGAP00000008697"/>
<dbReference type="Ensembl" id="ENSOGAT00000009728.2">
    <property type="protein sequence ID" value="ENSOGAP00000008697.2"/>
    <property type="gene ID" value="ENSOGAG00000009723.2"/>
</dbReference>
<evidence type="ECO:0000313" key="2">
    <source>
        <dbReference type="Ensembl" id="ENSOGAP00000008697.2"/>
    </source>
</evidence>
<evidence type="ECO:0000256" key="1">
    <source>
        <dbReference type="SAM" id="MobiDB-lite"/>
    </source>
</evidence>
<dbReference type="InterPro" id="IPR031473">
    <property type="entry name" value="DUF4684"/>
</dbReference>
<keyword evidence="3" id="KW-1185">Reference proteome</keyword>
<name>H0X151_OTOGA</name>
<reference evidence="2" key="3">
    <citation type="submission" date="2025-09" db="UniProtKB">
        <authorList>
            <consortium name="Ensembl"/>
        </authorList>
    </citation>
    <scope>IDENTIFICATION</scope>
</reference>
<dbReference type="OMA" id="QWEPGAC"/>
<dbReference type="EMBL" id="AAQR03101502">
    <property type="status" value="NOT_ANNOTATED_CDS"/>
    <property type="molecule type" value="Genomic_DNA"/>
</dbReference>
<feature type="compositionally biased region" description="Basic and acidic residues" evidence="1">
    <location>
        <begin position="1"/>
        <end position="23"/>
    </location>
</feature>
<dbReference type="EMBL" id="AAQR03101501">
    <property type="status" value="NOT_ANNOTATED_CDS"/>
    <property type="molecule type" value="Genomic_DNA"/>
</dbReference>
<dbReference type="eggNOG" id="ENOG502S8BN">
    <property type="taxonomic scope" value="Eukaryota"/>
</dbReference>
<protein>
    <submittedName>
        <fullName evidence="2">Uncharacterized protein</fullName>
    </submittedName>
</protein>
<dbReference type="FunCoup" id="H0X151">
    <property type="interactions" value="1"/>
</dbReference>
<feature type="compositionally biased region" description="Basic and acidic residues" evidence="1">
    <location>
        <begin position="276"/>
        <end position="294"/>
    </location>
</feature>
<feature type="region of interest" description="Disordered" evidence="1">
    <location>
        <begin position="1"/>
        <end position="29"/>
    </location>
</feature>
<feature type="region of interest" description="Disordered" evidence="1">
    <location>
        <begin position="260"/>
        <end position="305"/>
    </location>
</feature>
<dbReference type="AlphaFoldDB" id="H0X151"/>
<dbReference type="PANTHER" id="PTHR38493">
    <property type="entry name" value="CHROMOSOME 1 OPEN READING FRAME 167"/>
    <property type="match status" value="1"/>
</dbReference>
<proteinExistence type="predicted"/>
<reference evidence="2" key="2">
    <citation type="submission" date="2025-08" db="UniProtKB">
        <authorList>
            <consortium name="Ensembl"/>
        </authorList>
    </citation>
    <scope>IDENTIFICATION</scope>
</reference>
<dbReference type="GeneTree" id="ENSGT00390000000617"/>
<dbReference type="Proteomes" id="UP000005225">
    <property type="component" value="Unassembled WGS sequence"/>
</dbReference>
<feature type="region of interest" description="Disordered" evidence="1">
    <location>
        <begin position="135"/>
        <end position="159"/>
    </location>
</feature>
<reference evidence="3" key="1">
    <citation type="submission" date="2011-03" db="EMBL/GenBank/DDBJ databases">
        <title>Version 3 of the genome sequence of Otolemur garnettii (Bushbaby).</title>
        <authorList>
            <consortium name="The Broad Institute Genome Sequencing Platform"/>
            <person name="Di Palma F."/>
            <person name="Johnson J."/>
            <person name="Lander E.S."/>
            <person name="Lindblad-Toh K."/>
            <person name="Jaffe D.B."/>
            <person name="Gnerre S."/>
            <person name="MacCallum I."/>
            <person name="Przybylski D."/>
            <person name="Ribeiro F.J."/>
            <person name="Burton J.N."/>
            <person name="Walker B.J."/>
            <person name="Sharpe T."/>
            <person name="Hall G."/>
        </authorList>
    </citation>
    <scope>NUCLEOTIDE SEQUENCE [LARGE SCALE GENOMIC DNA]</scope>
</reference>
<feature type="region of interest" description="Disordered" evidence="1">
    <location>
        <begin position="1042"/>
        <end position="1070"/>
    </location>
</feature>
<dbReference type="HOGENOM" id="CLU_266541_0_0_1"/>
<evidence type="ECO:0000313" key="3">
    <source>
        <dbReference type="Proteomes" id="UP000005225"/>
    </source>
</evidence>
<dbReference type="InParanoid" id="H0X151"/>
<accession>H0X151</accession>